<reference evidence="2" key="1">
    <citation type="submission" date="2017-05" db="EMBL/GenBank/DDBJ databases">
        <authorList>
            <person name="Varghese N."/>
            <person name="Submissions S."/>
        </authorList>
    </citation>
    <scope>NUCLEOTIDE SEQUENCE</scope>
    <source>
        <strain evidence="2">DSM 45262</strain>
    </source>
</reference>
<evidence type="ECO:0000256" key="1">
    <source>
        <dbReference type="PROSITE-ProRule" id="PRU00339"/>
    </source>
</evidence>
<protein>
    <recommendedName>
        <fullName evidence="4">Tetratricopeptide repeat protein</fullName>
    </recommendedName>
</protein>
<dbReference type="SUPFAM" id="SSF48452">
    <property type="entry name" value="TPR-like"/>
    <property type="match status" value="1"/>
</dbReference>
<evidence type="ECO:0000313" key="3">
    <source>
        <dbReference type="Proteomes" id="UP001157946"/>
    </source>
</evidence>
<organism evidence="2 3">
    <name type="scientific">Laceyella tengchongensis</name>
    <dbReference type="NCBI Taxonomy" id="574699"/>
    <lineage>
        <taxon>Bacteria</taxon>
        <taxon>Bacillati</taxon>
        <taxon>Bacillota</taxon>
        <taxon>Bacilli</taxon>
        <taxon>Bacillales</taxon>
        <taxon>Thermoactinomycetaceae</taxon>
        <taxon>Laceyella</taxon>
    </lineage>
</organism>
<dbReference type="InterPro" id="IPR019734">
    <property type="entry name" value="TPR_rpt"/>
</dbReference>
<dbReference type="Gene3D" id="1.25.40.10">
    <property type="entry name" value="Tetratricopeptide repeat domain"/>
    <property type="match status" value="1"/>
</dbReference>
<gene>
    <name evidence="2" type="ORF">SAMN06265361_102398</name>
</gene>
<keyword evidence="3" id="KW-1185">Reference proteome</keyword>
<feature type="repeat" description="TPR" evidence="1">
    <location>
        <begin position="66"/>
        <end position="99"/>
    </location>
</feature>
<evidence type="ECO:0000313" key="2">
    <source>
        <dbReference type="EMBL" id="SMP12780.1"/>
    </source>
</evidence>
<accession>A0AA45WM09</accession>
<dbReference type="Proteomes" id="UP001157946">
    <property type="component" value="Unassembled WGS sequence"/>
</dbReference>
<proteinExistence type="predicted"/>
<dbReference type="EMBL" id="FXTU01000002">
    <property type="protein sequence ID" value="SMP12780.1"/>
    <property type="molecule type" value="Genomic_DNA"/>
</dbReference>
<dbReference type="InterPro" id="IPR011990">
    <property type="entry name" value="TPR-like_helical_dom_sf"/>
</dbReference>
<evidence type="ECO:0008006" key="4">
    <source>
        <dbReference type="Google" id="ProtNLM"/>
    </source>
</evidence>
<name>A0AA45WM09_9BACL</name>
<dbReference type="AlphaFoldDB" id="A0AA45WM09"/>
<dbReference type="RefSeq" id="WP_102992999.1">
    <property type="nucleotide sequence ID" value="NZ_FXTU01000002.1"/>
</dbReference>
<sequence>MGWIRLFIGVLVITWLIYQCFFKKIRTFNDILERSHNYEFLLRNKKLAIQTLQVGLKRDLNELERAVLNYNIGRLYYDTGEIDQAIVYFDKAYPILIQAEGIKVKDQFIKIIIAYLEKGMNDKANEVYQYCMKHSLSKRRYQRLRKKYTQLFEDQG</sequence>
<keyword evidence="1" id="KW-0802">TPR repeat</keyword>
<comment type="caution">
    <text evidence="2">The sequence shown here is derived from an EMBL/GenBank/DDBJ whole genome shotgun (WGS) entry which is preliminary data.</text>
</comment>
<dbReference type="PROSITE" id="PS50005">
    <property type="entry name" value="TPR"/>
    <property type="match status" value="1"/>
</dbReference>